<sequence>MSGTVPPPPPPGPGPQEPGGAASPAAGPRGDDARPASPPSFAPRGASTGGPAPSPDEQPTQPHAPVPPAPSSPATSSPAPAPVPAAAPAPARSAAWNATAPVAGAPAPAAQQYGYTPQQYAYQQPPAAGPAAAGGTPPTGTTQQPSVGGRGRRLSAGWIAFIVLDVVLVVVVAVLAFRALGGPDPSSTPTGDPEAVAGQDAQEGQGDGDDGDDAGDQEAEDGPGELVTEFASPSRNITCQVYADQVTCGLAELNQQPAPVEGCDGTTGYVVTLSGEGEVALPCVPQGEKPGPAGDGLDELPYGESRTEGDFTCTSETDGMYCQHDPTGNGFSLARAGVGTY</sequence>
<evidence type="ECO:0000313" key="3">
    <source>
        <dbReference type="EMBL" id="MEG3615047.1"/>
    </source>
</evidence>
<feature type="compositionally biased region" description="Low complexity" evidence="1">
    <location>
        <begin position="18"/>
        <end position="28"/>
    </location>
</feature>
<name>A0ABU7Z6M5_9MICO</name>
<reference evidence="3" key="1">
    <citation type="journal article" date="2024" name="Antonie Van Leeuwenhoek">
        <title>Isoptericola haloaureus sp. nov., a dimorphic actinobacterium isolated from mangrove sediments of southeast India, implicating biosaline agricultural significance through nitrogen fixation and salt tolerance genes.</title>
        <authorList>
            <person name="Prathaban M."/>
            <person name="Prathiviraj R."/>
            <person name="Ravichandran M."/>
            <person name="Natarajan S.D."/>
            <person name="Sobanaa M."/>
            <person name="Hari Krishna Kumar S."/>
            <person name="Chandrasekar V."/>
            <person name="Selvin J."/>
        </authorList>
    </citation>
    <scope>NUCLEOTIDE SEQUENCE</scope>
    <source>
        <strain evidence="3">MP1014</strain>
    </source>
</reference>
<keyword evidence="4" id="KW-1185">Reference proteome</keyword>
<accession>A0ABU7Z6M5</accession>
<keyword evidence="2" id="KW-0812">Transmembrane</keyword>
<feature type="region of interest" description="Disordered" evidence="1">
    <location>
        <begin position="181"/>
        <end position="228"/>
    </location>
</feature>
<dbReference type="RefSeq" id="WP_332901732.1">
    <property type="nucleotide sequence ID" value="NZ_JBAGLP010000116.1"/>
</dbReference>
<evidence type="ECO:0000256" key="1">
    <source>
        <dbReference type="SAM" id="MobiDB-lite"/>
    </source>
</evidence>
<protein>
    <submittedName>
        <fullName evidence="3">Uncharacterized protein</fullName>
    </submittedName>
</protein>
<reference evidence="3" key="2">
    <citation type="submission" date="2024-02" db="EMBL/GenBank/DDBJ databases">
        <authorList>
            <person name="Prathaban M."/>
            <person name="Mythili R."/>
            <person name="Sharmila Devi N."/>
            <person name="Sobanaa M."/>
            <person name="Prathiviraj R."/>
            <person name="Selvin J."/>
        </authorList>
    </citation>
    <scope>NUCLEOTIDE SEQUENCE</scope>
    <source>
        <strain evidence="3">MP1014</strain>
    </source>
</reference>
<feature type="compositionally biased region" description="Pro residues" evidence="1">
    <location>
        <begin position="1"/>
        <end position="16"/>
    </location>
</feature>
<gene>
    <name evidence="3" type="ORF">V5O49_07910</name>
</gene>
<feature type="compositionally biased region" description="Low complexity" evidence="1">
    <location>
        <begin position="121"/>
        <end position="145"/>
    </location>
</feature>
<dbReference type="Proteomes" id="UP001310387">
    <property type="component" value="Unassembled WGS sequence"/>
</dbReference>
<feature type="compositionally biased region" description="Acidic residues" evidence="1">
    <location>
        <begin position="206"/>
        <end position="223"/>
    </location>
</feature>
<feature type="compositionally biased region" description="Pro residues" evidence="1">
    <location>
        <begin position="52"/>
        <end position="71"/>
    </location>
</feature>
<comment type="caution">
    <text evidence="3">The sequence shown here is derived from an EMBL/GenBank/DDBJ whole genome shotgun (WGS) entry which is preliminary data.</text>
</comment>
<feature type="region of interest" description="Disordered" evidence="1">
    <location>
        <begin position="121"/>
        <end position="151"/>
    </location>
</feature>
<feature type="region of interest" description="Disordered" evidence="1">
    <location>
        <begin position="1"/>
        <end position="87"/>
    </location>
</feature>
<organism evidence="3 4">
    <name type="scientific">Isoptericola haloaureus</name>
    <dbReference type="NCBI Taxonomy" id="1542902"/>
    <lineage>
        <taxon>Bacteria</taxon>
        <taxon>Bacillati</taxon>
        <taxon>Actinomycetota</taxon>
        <taxon>Actinomycetes</taxon>
        <taxon>Micrococcales</taxon>
        <taxon>Promicromonosporaceae</taxon>
        <taxon>Isoptericola</taxon>
    </lineage>
</organism>
<evidence type="ECO:0000313" key="4">
    <source>
        <dbReference type="Proteomes" id="UP001310387"/>
    </source>
</evidence>
<dbReference type="EMBL" id="JBAGLP010000116">
    <property type="protein sequence ID" value="MEG3615047.1"/>
    <property type="molecule type" value="Genomic_DNA"/>
</dbReference>
<keyword evidence="2" id="KW-0472">Membrane</keyword>
<proteinExistence type="predicted"/>
<keyword evidence="2" id="KW-1133">Transmembrane helix</keyword>
<feature type="transmembrane region" description="Helical" evidence="2">
    <location>
        <begin position="158"/>
        <end position="180"/>
    </location>
</feature>
<evidence type="ECO:0000256" key="2">
    <source>
        <dbReference type="SAM" id="Phobius"/>
    </source>
</evidence>